<evidence type="ECO:0000313" key="10">
    <source>
        <dbReference type="EMBL" id="TQL97793.1"/>
    </source>
</evidence>
<organism evidence="10 11">
    <name type="scientific">Actinoallomurus bryophytorum</name>
    <dbReference type="NCBI Taxonomy" id="1490222"/>
    <lineage>
        <taxon>Bacteria</taxon>
        <taxon>Bacillati</taxon>
        <taxon>Actinomycetota</taxon>
        <taxon>Actinomycetes</taxon>
        <taxon>Streptosporangiales</taxon>
        <taxon>Thermomonosporaceae</taxon>
        <taxon>Actinoallomurus</taxon>
    </lineage>
</organism>
<feature type="domain" description="Protein kinase" evidence="9">
    <location>
        <begin position="10"/>
        <end position="261"/>
    </location>
</feature>
<feature type="compositionally biased region" description="Low complexity" evidence="8">
    <location>
        <begin position="386"/>
        <end position="397"/>
    </location>
</feature>
<dbReference type="PROSITE" id="PS50011">
    <property type="entry name" value="PROTEIN_KINASE_DOM"/>
    <property type="match status" value="1"/>
</dbReference>
<evidence type="ECO:0000256" key="6">
    <source>
        <dbReference type="ARBA" id="ARBA00022840"/>
    </source>
</evidence>
<keyword evidence="5 10" id="KW-0418">Kinase</keyword>
<dbReference type="EC" id="2.7.11.1" evidence="1"/>
<sequence>MNGDWTVPGYRHVRPLGEGASGRVILAVHEATNAPVAVKYLSEQLRSDEVFLSRFRTEARLMSELDDPNIVRFYEYVEGPDAAALVMELVDGVTLKDIIKSEGATGPEAALLVLKGSLLGLAAAHAARVVHRDYKPGNVLISDDGRSKLADFGIAVRAGDEVTASGTPAYMAPEQWTVGTVNTATDVYAATAVFYECLTGERPYPVKGLWELAAAHRTQPIPAERVPEPLRGLVSFGLAKNPADRPRSADAFLVELEEVALAAYGPGWEERGRVRLAALAALLAALFPMSGSEPVASTALALTRLGRRRLAMVTGALVAAVVAGGGGGAVLAGVHHGIGAHSSATSSPAAEAGPSTPPLDSPTPSASPGDPTPPTTPPATDPPTTAPAADPTTLKTKPPLPILSQVPPKITPTTVSGLSVSQFNLTGRSATAEVSFTIHGNGKVTVTATFTGTGGTGGTDGTGGTVTRAAADSDSQTVSGAGPHKLTFPHDFGRECPDTATVDVTVSPSGGTSAVTKNSEPCQSPEKANG</sequence>
<evidence type="ECO:0000256" key="3">
    <source>
        <dbReference type="ARBA" id="ARBA00022679"/>
    </source>
</evidence>
<dbReference type="CDD" id="cd14014">
    <property type="entry name" value="STKc_PknB_like"/>
    <property type="match status" value="1"/>
</dbReference>
<evidence type="ECO:0000313" key="11">
    <source>
        <dbReference type="Proteomes" id="UP000316096"/>
    </source>
</evidence>
<dbReference type="PROSITE" id="PS00108">
    <property type="entry name" value="PROTEIN_KINASE_ST"/>
    <property type="match status" value="1"/>
</dbReference>
<feature type="region of interest" description="Disordered" evidence="8">
    <location>
        <begin position="505"/>
        <end position="530"/>
    </location>
</feature>
<feature type="compositionally biased region" description="Pro residues" evidence="8">
    <location>
        <begin position="370"/>
        <end position="385"/>
    </location>
</feature>
<protein>
    <recommendedName>
        <fullName evidence="1">non-specific serine/threonine protein kinase</fullName>
        <ecNumber evidence="1">2.7.11.1</ecNumber>
    </recommendedName>
</protein>
<accession>A0A543CL15</accession>
<reference evidence="10 11" key="1">
    <citation type="submission" date="2019-06" db="EMBL/GenBank/DDBJ databases">
        <title>Sequencing the genomes of 1000 actinobacteria strains.</title>
        <authorList>
            <person name="Klenk H.-P."/>
        </authorList>
    </citation>
    <scope>NUCLEOTIDE SEQUENCE [LARGE SCALE GENOMIC DNA]</scope>
    <source>
        <strain evidence="10 11">DSM 102200</strain>
    </source>
</reference>
<proteinExistence type="predicted"/>
<dbReference type="PANTHER" id="PTHR43289:SF6">
    <property type="entry name" value="SERINE_THREONINE-PROTEIN KINASE NEKL-3"/>
    <property type="match status" value="1"/>
</dbReference>
<dbReference type="InterPro" id="IPR017441">
    <property type="entry name" value="Protein_kinase_ATP_BS"/>
</dbReference>
<feature type="compositionally biased region" description="Polar residues" evidence="8">
    <location>
        <begin position="505"/>
        <end position="522"/>
    </location>
</feature>
<feature type="binding site" evidence="7">
    <location>
        <position position="39"/>
    </location>
    <ligand>
        <name>ATP</name>
        <dbReference type="ChEBI" id="CHEBI:30616"/>
    </ligand>
</feature>
<evidence type="ECO:0000256" key="5">
    <source>
        <dbReference type="ARBA" id="ARBA00022777"/>
    </source>
</evidence>
<dbReference type="OrthoDB" id="4716121at2"/>
<dbReference type="PANTHER" id="PTHR43289">
    <property type="entry name" value="MITOGEN-ACTIVATED PROTEIN KINASE KINASE KINASE 20-RELATED"/>
    <property type="match status" value="1"/>
</dbReference>
<keyword evidence="2" id="KW-0723">Serine/threonine-protein kinase</keyword>
<keyword evidence="6 7" id="KW-0067">ATP-binding</keyword>
<dbReference type="AlphaFoldDB" id="A0A543CL15"/>
<dbReference type="PROSITE" id="PS00107">
    <property type="entry name" value="PROTEIN_KINASE_ATP"/>
    <property type="match status" value="1"/>
</dbReference>
<dbReference type="GO" id="GO:0004674">
    <property type="term" value="F:protein serine/threonine kinase activity"/>
    <property type="evidence" value="ECO:0007669"/>
    <property type="project" value="UniProtKB-KW"/>
</dbReference>
<dbReference type="GO" id="GO:0005524">
    <property type="term" value="F:ATP binding"/>
    <property type="evidence" value="ECO:0007669"/>
    <property type="project" value="UniProtKB-UniRule"/>
</dbReference>
<keyword evidence="11" id="KW-1185">Reference proteome</keyword>
<gene>
    <name evidence="10" type="ORF">FB559_3399</name>
</gene>
<evidence type="ECO:0000256" key="1">
    <source>
        <dbReference type="ARBA" id="ARBA00012513"/>
    </source>
</evidence>
<dbReference type="Pfam" id="PF00069">
    <property type="entry name" value="Pkinase"/>
    <property type="match status" value="1"/>
</dbReference>
<keyword evidence="4 7" id="KW-0547">Nucleotide-binding</keyword>
<evidence type="ECO:0000259" key="9">
    <source>
        <dbReference type="PROSITE" id="PS50011"/>
    </source>
</evidence>
<evidence type="ECO:0000256" key="4">
    <source>
        <dbReference type="ARBA" id="ARBA00022741"/>
    </source>
</evidence>
<dbReference type="Proteomes" id="UP000316096">
    <property type="component" value="Unassembled WGS sequence"/>
</dbReference>
<dbReference type="InterPro" id="IPR000719">
    <property type="entry name" value="Prot_kinase_dom"/>
</dbReference>
<dbReference type="RefSeq" id="WP_141956477.1">
    <property type="nucleotide sequence ID" value="NZ_VFOZ01000001.1"/>
</dbReference>
<keyword evidence="3" id="KW-0808">Transferase</keyword>
<feature type="region of interest" description="Disordered" evidence="8">
    <location>
        <begin position="340"/>
        <end position="409"/>
    </location>
</feature>
<evidence type="ECO:0000256" key="2">
    <source>
        <dbReference type="ARBA" id="ARBA00022527"/>
    </source>
</evidence>
<evidence type="ECO:0000256" key="8">
    <source>
        <dbReference type="SAM" id="MobiDB-lite"/>
    </source>
</evidence>
<dbReference type="SUPFAM" id="SSF56112">
    <property type="entry name" value="Protein kinase-like (PK-like)"/>
    <property type="match status" value="1"/>
</dbReference>
<dbReference type="InterPro" id="IPR011009">
    <property type="entry name" value="Kinase-like_dom_sf"/>
</dbReference>
<dbReference type="Gene3D" id="1.10.510.10">
    <property type="entry name" value="Transferase(Phosphotransferase) domain 1"/>
    <property type="match status" value="1"/>
</dbReference>
<name>A0A543CL15_9ACTN</name>
<dbReference type="EMBL" id="VFOZ01000001">
    <property type="protein sequence ID" value="TQL97793.1"/>
    <property type="molecule type" value="Genomic_DNA"/>
</dbReference>
<evidence type="ECO:0000256" key="7">
    <source>
        <dbReference type="PROSITE-ProRule" id="PRU10141"/>
    </source>
</evidence>
<comment type="caution">
    <text evidence="10">The sequence shown here is derived from an EMBL/GenBank/DDBJ whole genome shotgun (WGS) entry which is preliminary data.</text>
</comment>
<dbReference type="InterPro" id="IPR008271">
    <property type="entry name" value="Ser/Thr_kinase_AS"/>
</dbReference>